<dbReference type="Proteomes" id="UP000294563">
    <property type="component" value="Unassembled WGS sequence"/>
</dbReference>
<evidence type="ECO:0000313" key="3">
    <source>
        <dbReference type="EMBL" id="TDT74748.1"/>
    </source>
</evidence>
<feature type="signal peptide" evidence="1">
    <location>
        <begin position="1"/>
        <end position="21"/>
    </location>
</feature>
<evidence type="ECO:0000259" key="2">
    <source>
        <dbReference type="Pfam" id="PF18602"/>
    </source>
</evidence>
<gene>
    <name evidence="3" type="ORF">BDE40_1464</name>
</gene>
<name>A0A4R7LGF6_9RHOB</name>
<keyword evidence="4" id="KW-1185">Reference proteome</keyword>
<feature type="chain" id="PRO_5020874056" description="Rap1a immunity protein domain-containing protein" evidence="1">
    <location>
        <begin position="22"/>
        <end position="131"/>
    </location>
</feature>
<dbReference type="InterPro" id="IPR041238">
    <property type="entry name" value="Rap1a"/>
</dbReference>
<sequence length="131" mass="13861">MRIILSVAFLGGLALGSPVVAAPFTGNDIYSACTNQTGQVQQGFCYGFIFGSVEAMKWGALVGVVATSPDKIPQSEFDLKSSVALGFCIPPNAENGQILDVVVNYLDENPATRHETARTLIQYALAASFPC</sequence>
<evidence type="ECO:0000256" key="1">
    <source>
        <dbReference type="SAM" id="SignalP"/>
    </source>
</evidence>
<dbReference type="Gene3D" id="1.10.890.40">
    <property type="match status" value="1"/>
</dbReference>
<proteinExistence type="predicted"/>
<evidence type="ECO:0000313" key="4">
    <source>
        <dbReference type="Proteomes" id="UP000294563"/>
    </source>
</evidence>
<comment type="caution">
    <text evidence="3">The sequence shown here is derived from an EMBL/GenBank/DDBJ whole genome shotgun (WGS) entry which is preliminary data.</text>
</comment>
<dbReference type="AlphaFoldDB" id="A0A4R7LGF6"/>
<protein>
    <recommendedName>
        <fullName evidence="2">Rap1a immunity protein domain-containing protein</fullName>
    </recommendedName>
</protein>
<reference evidence="3 4" key="1">
    <citation type="submission" date="2019-03" db="EMBL/GenBank/DDBJ databases">
        <title>Genomic Encyclopedia of Archaeal and Bacterial Type Strains, Phase II (KMG-II): from individual species to whole genera.</title>
        <authorList>
            <person name="Goeker M."/>
        </authorList>
    </citation>
    <scope>NUCLEOTIDE SEQUENCE [LARGE SCALE GENOMIC DNA]</scope>
    <source>
        <strain evidence="3 4">DSM 29467</strain>
    </source>
</reference>
<accession>A0A4R7LGF6</accession>
<feature type="domain" description="Rap1a immunity protein" evidence="2">
    <location>
        <begin position="25"/>
        <end position="131"/>
    </location>
</feature>
<dbReference type="RefSeq" id="WP_134013801.1">
    <property type="nucleotide sequence ID" value="NZ_SOBH01000002.1"/>
</dbReference>
<keyword evidence="1" id="KW-0732">Signal</keyword>
<dbReference type="EMBL" id="SOBH01000002">
    <property type="protein sequence ID" value="TDT74748.1"/>
    <property type="molecule type" value="Genomic_DNA"/>
</dbReference>
<organism evidence="3 4">
    <name type="scientific">Litoreibacter halocynthiae</name>
    <dbReference type="NCBI Taxonomy" id="1242689"/>
    <lineage>
        <taxon>Bacteria</taxon>
        <taxon>Pseudomonadati</taxon>
        <taxon>Pseudomonadota</taxon>
        <taxon>Alphaproteobacteria</taxon>
        <taxon>Rhodobacterales</taxon>
        <taxon>Roseobacteraceae</taxon>
        <taxon>Litoreibacter</taxon>
    </lineage>
</organism>
<dbReference type="OrthoDB" id="8266144at2"/>
<dbReference type="Pfam" id="PF18602">
    <property type="entry name" value="Rap1a"/>
    <property type="match status" value="1"/>
</dbReference>